<dbReference type="EMBL" id="CP003108">
    <property type="protein sequence ID" value="AET69031.1"/>
    <property type="molecule type" value="Genomic_DNA"/>
</dbReference>
<evidence type="ECO:0000256" key="8">
    <source>
        <dbReference type="ARBA" id="ARBA00022741"/>
    </source>
</evidence>
<evidence type="ECO:0000256" key="6">
    <source>
        <dbReference type="ARBA" id="ARBA00022679"/>
    </source>
</evidence>
<evidence type="ECO:0000256" key="13">
    <source>
        <dbReference type="HAMAP-Rule" id="MF_00384"/>
    </source>
</evidence>
<comment type="function">
    <text evidence="12 13">Catalyzes the ATP-dependent phosphorylation of L-homoserine to L-homoserine phosphate.</text>
</comment>
<feature type="domain" description="GHMP kinase N-terminal" evidence="14">
    <location>
        <begin position="56"/>
        <end position="138"/>
    </location>
</feature>
<dbReference type="NCBIfam" id="NF002288">
    <property type="entry name" value="PRK01212.1-4"/>
    <property type="match status" value="1"/>
</dbReference>
<evidence type="ECO:0000256" key="12">
    <source>
        <dbReference type="ARBA" id="ARBA00049954"/>
    </source>
</evidence>
<dbReference type="InterPro" id="IPR020568">
    <property type="entry name" value="Ribosomal_Su5_D2-typ_SF"/>
</dbReference>
<dbReference type="InterPro" id="IPR013750">
    <property type="entry name" value="GHMP_kinase_C_dom"/>
</dbReference>
<reference evidence="17" key="1">
    <citation type="submission" date="2011-11" db="EMBL/GenBank/DDBJ databases">
        <title>Complete sequence of Desulfosporosinus orientis DSM 765.</title>
        <authorList>
            <person name="Lucas S."/>
            <person name="Han J."/>
            <person name="Lapidus A."/>
            <person name="Cheng J.-F."/>
            <person name="Goodwin L."/>
            <person name="Pitluck S."/>
            <person name="Peters L."/>
            <person name="Ovchinnikova G."/>
            <person name="Teshima H."/>
            <person name="Detter J.C."/>
            <person name="Han C."/>
            <person name="Tapia R."/>
            <person name="Land M."/>
            <person name="Hauser L."/>
            <person name="Kyrpides N."/>
            <person name="Ivanova N."/>
            <person name="Pagani I."/>
            <person name="Pester M."/>
            <person name="Spring S."/>
            <person name="Ollivier B."/>
            <person name="Rattei T."/>
            <person name="Klenk H.-P."/>
            <person name="Wagner M."/>
            <person name="Loy A."/>
            <person name="Woyke T."/>
        </authorList>
    </citation>
    <scope>NUCLEOTIDE SEQUENCE [LARGE SCALE GENOMIC DNA]</scope>
    <source>
        <strain evidence="17">ATCC 19365 / DSM 765 / NCIMB 8382 / VKM B-1628</strain>
    </source>
</reference>
<dbReference type="HOGENOM" id="CLU_041243_0_2_9"/>
<protein>
    <recommendedName>
        <fullName evidence="4 13">Homoserine kinase</fullName>
        <shortName evidence="13">HK</shortName>
        <shortName evidence="13">HSK</shortName>
        <ecNumber evidence="3 13">2.7.1.39</ecNumber>
    </recommendedName>
</protein>
<dbReference type="STRING" id="768706.Desor_3549"/>
<dbReference type="UniPathway" id="UPA00050">
    <property type="reaction ID" value="UER00064"/>
</dbReference>
<evidence type="ECO:0000256" key="9">
    <source>
        <dbReference type="ARBA" id="ARBA00022777"/>
    </source>
</evidence>
<dbReference type="GO" id="GO:0005524">
    <property type="term" value="F:ATP binding"/>
    <property type="evidence" value="ECO:0007669"/>
    <property type="project" value="UniProtKB-UniRule"/>
</dbReference>
<keyword evidence="5 13" id="KW-0028">Amino-acid biosynthesis</keyword>
<evidence type="ECO:0000256" key="1">
    <source>
        <dbReference type="ARBA" id="ARBA00005015"/>
    </source>
</evidence>
<dbReference type="NCBIfam" id="TIGR00191">
    <property type="entry name" value="thrB"/>
    <property type="match status" value="1"/>
</dbReference>
<dbReference type="InterPro" id="IPR006203">
    <property type="entry name" value="GHMP_knse_ATP-bd_CS"/>
</dbReference>
<dbReference type="SUPFAM" id="SSF55060">
    <property type="entry name" value="GHMP Kinase, C-terminal domain"/>
    <property type="match status" value="1"/>
</dbReference>
<comment type="pathway">
    <text evidence="1 13">Amino-acid biosynthesis; L-threonine biosynthesis; L-threonine from L-aspartate: step 4/5.</text>
</comment>
<keyword evidence="8 13" id="KW-0547">Nucleotide-binding</keyword>
<evidence type="ECO:0000259" key="15">
    <source>
        <dbReference type="Pfam" id="PF08544"/>
    </source>
</evidence>
<dbReference type="InterPro" id="IPR006204">
    <property type="entry name" value="GHMP_kinase_N_dom"/>
</dbReference>
<dbReference type="Proteomes" id="UP000006346">
    <property type="component" value="Chromosome"/>
</dbReference>
<dbReference type="OrthoDB" id="9769912at2"/>
<evidence type="ECO:0000259" key="14">
    <source>
        <dbReference type="Pfam" id="PF00288"/>
    </source>
</evidence>
<evidence type="ECO:0000256" key="5">
    <source>
        <dbReference type="ARBA" id="ARBA00022605"/>
    </source>
</evidence>
<gene>
    <name evidence="13" type="primary">thrB</name>
    <name evidence="16" type="ordered locus">Desor_3549</name>
</gene>
<dbReference type="PRINTS" id="PR00958">
    <property type="entry name" value="HOMSERKINASE"/>
</dbReference>
<dbReference type="PANTHER" id="PTHR20861:SF1">
    <property type="entry name" value="HOMOSERINE KINASE"/>
    <property type="match status" value="1"/>
</dbReference>
<evidence type="ECO:0000256" key="10">
    <source>
        <dbReference type="ARBA" id="ARBA00022840"/>
    </source>
</evidence>
<keyword evidence="9 13" id="KW-0418">Kinase</keyword>
<dbReference type="InterPro" id="IPR014721">
    <property type="entry name" value="Ribsml_uS5_D2-typ_fold_subgr"/>
</dbReference>
<dbReference type="HAMAP" id="MF_00384">
    <property type="entry name" value="Homoser_kinase"/>
    <property type="match status" value="1"/>
</dbReference>
<dbReference type="PROSITE" id="PS00627">
    <property type="entry name" value="GHMP_KINASES_ATP"/>
    <property type="match status" value="1"/>
</dbReference>
<proteinExistence type="inferred from homology"/>
<sequence>MFQVKVPATTANLGPGFDCLGMALQLYNTITVKTDRSFHISLAGTYKEGLPEDESNLVWRTMCHFWDFIHFPVPSVDLTFHNEIPPARGLGSSSAAIVGGLAAANFLAGSPCSSFELLQLANEIEGHPDNVTPALYGGVTLSVPTEKGVLPRVLAQAPKLKAVVVIPDTHLNTKKARGILPPEVPRQDAVFNISHVSLLTEAFIREEYSLLKEGMCDKLHQTQRAALIPGLLETLEAALQAGAYGSALSGSGPTLLALVPNTSNLEVSSSMLDMLRKHDINAQAMLLDVDSKGTLADVVD</sequence>
<keyword evidence="17" id="KW-1185">Reference proteome</keyword>
<dbReference type="Pfam" id="PF08544">
    <property type="entry name" value="GHMP_kinases_C"/>
    <property type="match status" value="1"/>
</dbReference>
<dbReference type="PANTHER" id="PTHR20861">
    <property type="entry name" value="HOMOSERINE/4-DIPHOSPHOCYTIDYL-2-C-METHYL-D-ERYTHRITOL KINASE"/>
    <property type="match status" value="1"/>
</dbReference>
<evidence type="ECO:0000313" key="17">
    <source>
        <dbReference type="Proteomes" id="UP000006346"/>
    </source>
</evidence>
<comment type="similarity">
    <text evidence="2 13">Belongs to the GHMP kinase family. Homoserine kinase subfamily.</text>
</comment>
<accession>G7WIF7</accession>
<evidence type="ECO:0000256" key="3">
    <source>
        <dbReference type="ARBA" id="ARBA00012078"/>
    </source>
</evidence>
<dbReference type="eggNOG" id="COG0083">
    <property type="taxonomic scope" value="Bacteria"/>
</dbReference>
<dbReference type="GO" id="GO:0004413">
    <property type="term" value="F:homoserine kinase activity"/>
    <property type="evidence" value="ECO:0007669"/>
    <property type="project" value="UniProtKB-UniRule"/>
</dbReference>
<dbReference type="GO" id="GO:0005737">
    <property type="term" value="C:cytoplasm"/>
    <property type="evidence" value="ECO:0007669"/>
    <property type="project" value="UniProtKB-SubCell"/>
</dbReference>
<organism evidence="16 17">
    <name type="scientific">Desulfosporosinus orientis (strain ATCC 19365 / DSM 765 / NCIMB 8382 / VKM B-1628 / Singapore I)</name>
    <name type="common">Desulfotomaculum orientis</name>
    <dbReference type="NCBI Taxonomy" id="768706"/>
    <lineage>
        <taxon>Bacteria</taxon>
        <taxon>Bacillati</taxon>
        <taxon>Bacillota</taxon>
        <taxon>Clostridia</taxon>
        <taxon>Eubacteriales</taxon>
        <taxon>Desulfitobacteriaceae</taxon>
        <taxon>Desulfosporosinus</taxon>
    </lineage>
</organism>
<evidence type="ECO:0000256" key="7">
    <source>
        <dbReference type="ARBA" id="ARBA00022697"/>
    </source>
</evidence>
<name>G7WIF7_DESOD</name>
<dbReference type="GO" id="GO:0009088">
    <property type="term" value="P:threonine biosynthetic process"/>
    <property type="evidence" value="ECO:0007669"/>
    <property type="project" value="UniProtKB-UniRule"/>
</dbReference>
<reference evidence="16 17" key="2">
    <citation type="journal article" date="2012" name="J. Bacteriol.">
        <title>Complete genome sequences of Desulfosporosinus orientis DSM765T, Desulfosporosinus youngiae DSM17734T, Desulfosporosinus meridiei DSM13257T, and Desulfosporosinus acidiphilus DSM22704T.</title>
        <authorList>
            <person name="Pester M."/>
            <person name="Brambilla E."/>
            <person name="Alazard D."/>
            <person name="Rattei T."/>
            <person name="Weinmaier T."/>
            <person name="Han J."/>
            <person name="Lucas S."/>
            <person name="Lapidus A."/>
            <person name="Cheng J.F."/>
            <person name="Goodwin L."/>
            <person name="Pitluck S."/>
            <person name="Peters L."/>
            <person name="Ovchinnikova G."/>
            <person name="Teshima H."/>
            <person name="Detter J.C."/>
            <person name="Han C.S."/>
            <person name="Tapia R."/>
            <person name="Land M.L."/>
            <person name="Hauser L."/>
            <person name="Kyrpides N.C."/>
            <person name="Ivanova N.N."/>
            <person name="Pagani I."/>
            <person name="Huntmann M."/>
            <person name="Wei C.L."/>
            <person name="Davenport K.W."/>
            <person name="Daligault H."/>
            <person name="Chain P.S."/>
            <person name="Chen A."/>
            <person name="Mavromatis K."/>
            <person name="Markowitz V."/>
            <person name="Szeto E."/>
            <person name="Mikhailova N."/>
            <person name="Pati A."/>
            <person name="Wagner M."/>
            <person name="Woyke T."/>
            <person name="Ollivier B."/>
            <person name="Klenk H.P."/>
            <person name="Spring S."/>
            <person name="Loy A."/>
        </authorList>
    </citation>
    <scope>NUCLEOTIDE SEQUENCE [LARGE SCALE GENOMIC DNA]</scope>
    <source>
        <strain evidence="17">ATCC 19365 / DSM 765 / NCIMB 8382 / VKM B-1628</strain>
    </source>
</reference>
<evidence type="ECO:0000256" key="2">
    <source>
        <dbReference type="ARBA" id="ARBA00007370"/>
    </source>
</evidence>
<keyword evidence="13" id="KW-0963">Cytoplasm</keyword>
<dbReference type="SUPFAM" id="SSF54211">
    <property type="entry name" value="Ribosomal protein S5 domain 2-like"/>
    <property type="match status" value="1"/>
</dbReference>
<dbReference type="Pfam" id="PF00288">
    <property type="entry name" value="GHMP_kinases_N"/>
    <property type="match status" value="1"/>
</dbReference>
<dbReference type="AlphaFoldDB" id="G7WIF7"/>
<evidence type="ECO:0000313" key="16">
    <source>
        <dbReference type="EMBL" id="AET69031.1"/>
    </source>
</evidence>
<dbReference type="InterPro" id="IPR000870">
    <property type="entry name" value="Homoserine_kinase"/>
</dbReference>
<keyword evidence="6 13" id="KW-0808">Transferase</keyword>
<feature type="binding site" evidence="13">
    <location>
        <begin position="85"/>
        <end position="95"/>
    </location>
    <ligand>
        <name>ATP</name>
        <dbReference type="ChEBI" id="CHEBI:30616"/>
    </ligand>
</feature>
<dbReference type="RefSeq" id="WP_014185839.1">
    <property type="nucleotide sequence ID" value="NC_016584.1"/>
</dbReference>
<keyword evidence="10 13" id="KW-0067">ATP-binding</keyword>
<feature type="domain" description="GHMP kinase C-terminal" evidence="15">
    <location>
        <begin position="201"/>
        <end position="264"/>
    </location>
</feature>
<dbReference type="PIRSF" id="PIRSF000676">
    <property type="entry name" value="Homoser_kin"/>
    <property type="match status" value="1"/>
</dbReference>
<dbReference type="EC" id="2.7.1.39" evidence="3 13"/>
<keyword evidence="7 13" id="KW-0791">Threonine biosynthesis</keyword>
<comment type="catalytic activity">
    <reaction evidence="11 13">
        <text>L-homoserine + ATP = O-phospho-L-homoserine + ADP + H(+)</text>
        <dbReference type="Rhea" id="RHEA:13985"/>
        <dbReference type="ChEBI" id="CHEBI:15378"/>
        <dbReference type="ChEBI" id="CHEBI:30616"/>
        <dbReference type="ChEBI" id="CHEBI:57476"/>
        <dbReference type="ChEBI" id="CHEBI:57590"/>
        <dbReference type="ChEBI" id="CHEBI:456216"/>
        <dbReference type="EC" id="2.7.1.39"/>
    </reaction>
</comment>
<comment type="subcellular location">
    <subcellularLocation>
        <location evidence="13">Cytoplasm</location>
    </subcellularLocation>
</comment>
<dbReference type="PATRIC" id="fig|768706.3.peg.3574"/>
<dbReference type="Gene3D" id="3.30.70.890">
    <property type="entry name" value="GHMP kinase, C-terminal domain"/>
    <property type="match status" value="1"/>
</dbReference>
<dbReference type="Gene3D" id="3.30.230.10">
    <property type="match status" value="1"/>
</dbReference>
<evidence type="ECO:0000256" key="4">
    <source>
        <dbReference type="ARBA" id="ARBA00017858"/>
    </source>
</evidence>
<dbReference type="KEGG" id="dor:Desor_3549"/>
<dbReference type="InterPro" id="IPR036554">
    <property type="entry name" value="GHMP_kinase_C_sf"/>
</dbReference>
<evidence type="ECO:0000256" key="11">
    <source>
        <dbReference type="ARBA" id="ARBA00049375"/>
    </source>
</evidence>